<dbReference type="GO" id="GO:0016787">
    <property type="term" value="F:hydrolase activity"/>
    <property type="evidence" value="ECO:0007669"/>
    <property type="project" value="UniProtKB-KW"/>
</dbReference>
<feature type="region of interest" description="Disordered" evidence="4">
    <location>
        <begin position="1338"/>
        <end position="1364"/>
    </location>
</feature>
<evidence type="ECO:0000313" key="5">
    <source>
        <dbReference type="EMBL" id="PKW12909.1"/>
    </source>
</evidence>
<feature type="compositionally biased region" description="Basic and acidic residues" evidence="4">
    <location>
        <begin position="527"/>
        <end position="552"/>
    </location>
</feature>
<dbReference type="Gene3D" id="1.10.4080.10">
    <property type="entry name" value="ADP-ribosylation/Crystallin J1"/>
    <property type="match status" value="2"/>
</dbReference>
<dbReference type="RefSeq" id="WP_101377140.1">
    <property type="nucleotide sequence ID" value="NZ_CP061007.1"/>
</dbReference>
<dbReference type="Proteomes" id="UP000233786">
    <property type="component" value="Unassembled WGS sequence"/>
</dbReference>
<comment type="similarity">
    <text evidence="1">Belongs to the ADP-ribosylglycohydrolase family.</text>
</comment>
<feature type="binding site" evidence="3">
    <location>
        <position position="1253"/>
    </location>
    <ligand>
        <name>Mg(2+)</name>
        <dbReference type="ChEBI" id="CHEBI:18420"/>
        <label>1</label>
    </ligand>
</feature>
<feature type="compositionally biased region" description="Basic and acidic residues" evidence="4">
    <location>
        <begin position="590"/>
        <end position="603"/>
    </location>
</feature>
<keyword evidence="3" id="KW-0479">Metal-binding</keyword>
<name>A0A2N3XQI3_SACSN</name>
<gene>
    <name evidence="5" type="ORF">A8926_0401</name>
</gene>
<evidence type="ECO:0000256" key="1">
    <source>
        <dbReference type="ARBA" id="ARBA00010702"/>
    </source>
</evidence>
<dbReference type="PANTHER" id="PTHR16222">
    <property type="entry name" value="ADP-RIBOSYLGLYCOHYDROLASE"/>
    <property type="match status" value="1"/>
</dbReference>
<keyword evidence="2" id="KW-0378">Hydrolase</keyword>
<feature type="binding site" evidence="3">
    <location>
        <position position="1254"/>
    </location>
    <ligand>
        <name>Mg(2+)</name>
        <dbReference type="ChEBI" id="CHEBI:18420"/>
        <label>1</label>
    </ligand>
</feature>
<dbReference type="OrthoDB" id="5164632at2"/>
<feature type="binding site" evidence="3">
    <location>
        <position position="1007"/>
    </location>
    <ligand>
        <name>Mg(2+)</name>
        <dbReference type="ChEBI" id="CHEBI:18420"/>
        <label>1</label>
    </ligand>
</feature>
<feature type="binding site" evidence="3">
    <location>
        <position position="1251"/>
    </location>
    <ligand>
        <name>Mg(2+)</name>
        <dbReference type="ChEBI" id="CHEBI:18420"/>
        <label>1</label>
    </ligand>
</feature>
<dbReference type="SUPFAM" id="SSF101478">
    <property type="entry name" value="ADP-ribosylglycohydrolase"/>
    <property type="match status" value="2"/>
</dbReference>
<feature type="binding site" evidence="3">
    <location>
        <position position="1006"/>
    </location>
    <ligand>
        <name>Mg(2+)</name>
        <dbReference type="ChEBI" id="CHEBI:18420"/>
        <label>1</label>
    </ligand>
</feature>
<feature type="region of interest" description="Disordered" evidence="4">
    <location>
        <begin position="687"/>
        <end position="742"/>
    </location>
</feature>
<keyword evidence="6" id="KW-1185">Reference proteome</keyword>
<feature type="binding site" evidence="3">
    <location>
        <position position="1008"/>
    </location>
    <ligand>
        <name>Mg(2+)</name>
        <dbReference type="ChEBI" id="CHEBI:18420"/>
        <label>1</label>
    </ligand>
</feature>
<feature type="region of interest" description="Disordered" evidence="4">
    <location>
        <begin position="588"/>
        <end position="623"/>
    </location>
</feature>
<dbReference type="InterPro" id="IPR036705">
    <property type="entry name" value="Ribosyl_crysJ1_sf"/>
</dbReference>
<feature type="region of interest" description="Disordered" evidence="4">
    <location>
        <begin position="526"/>
        <end position="564"/>
    </location>
</feature>
<proteinExistence type="inferred from homology"/>
<sequence>MTDAQPPQLSWAQRFRGAMLGGAVGDALGAGVRGTSTAEIQQWFGPQGVVDYLPVYGRRGGVTDLTQLTVFTLEALLRAKAANPGGNGWLPTEFVFTNYLRWLHTQGVPWDYAMSAYLSAEPAPTSWLLDRPELYSTRNPDGAAIALLGRMARRSPLGADGLLRPPTGADGLADCVAWAAPAMVWSNVPEAVYATGASTANLFTSAPNTISAAGMHGDVLAQLIRGVPLWDAVTASDRNRLGSAYQVREVPADVRRTVHAAMFVGQRGIRPSPSDIDIEFDTEEKPGELGIALAAVGSTRNFADAVRVAVNQSSDSAVTGALAGQLAGAIYGPSGIPAQWVGELELREIIEILCADATEAFAPPPPPQWAQRYSPNPRRLADPRELAGGSPNTVEGSAEQTMIMPAITASSDAADTPPQGIPPQSTRTANIGAPTFPAARAETPAKPVEFAATDPSSTGPIPVPHLRSAEAPVETTAVFTAINAPADAVAPEQFEREPQIGAFPPRATPRAAAEVAARAEGFTAPVKPRDEARPTPVRDEARSALVEEREQLVSEEWPQDVSAAAEPDFTPIVVPEADDIAAATAFASRPADDEAETAHRVPEDAAAEPESAERAAGEAGLAASEEFAARDAAIAEPAESVEIAAGGAAAGAAEPERVVGETGIAESEEFAEVAGIAVEAAVAGPEMSAPPGLVAEDVLPAPSAEDPLDAEPPAPPQPTAEREPVDMEPPVRAPIDLGPTKFETAPDEFEAAVDQVESDASAGITAEEYRPEAAGSVLPEADVLAALPKVNGAVLPVAETTPEDIDDDVVADRVAPGSADVDSSESATVEAEPGRATRSAEPSSVDHIASRVEPTHVDPVEAAEAVESEPTGPADVGDDIPSRANASSKAAEPTGAGEVEPAEVAGSVQSDAEFQQEESADAEPKFPEAVPAVPPIVRGEHAKADRPDDSAPSLTERVLGCFLGGALGDALGSDLEFLSAEEISKRFGPDGPSGLREAYGVHGAITDDTQMTLFTAEGVIRGSVANRMLGSEDPLPEVQLAYQRWLHTQGVDWEAAAGRFLGDYPAPDGWLIEVPGLFKTRAPGKTVWRALARFGDGHPAGSFTEKINDSKGCGGVMRAAPVALCSTDPAEVFRLAARTAALTHSHPAGYQSAGALAVIVQQALLGRGLDDGVWLALQVLETWEDHEETSAMLKAAVAVAEAGVPTPQQVAETLGGGWVGEEALAIAVCAALVGGEDVELALRIAVHHDGDSDSTGAICGNIVGALLGVSALPVDWLAELELRDVVEQMALDCVAEFGRGAFRPGPAAIEPPSDEDWNERYPIRPQWSAVPEPALPVAEFPAPKPAPRRISGRVHTETFEGEDK</sequence>
<feature type="compositionally biased region" description="Basic and acidic residues" evidence="4">
    <location>
        <begin position="848"/>
        <end position="859"/>
    </location>
</feature>
<feature type="region of interest" description="Disordered" evidence="4">
    <location>
        <begin position="361"/>
        <end position="396"/>
    </location>
</feature>
<evidence type="ECO:0000256" key="2">
    <source>
        <dbReference type="ARBA" id="ARBA00022801"/>
    </source>
</evidence>
<dbReference type="EMBL" id="PJNB01000001">
    <property type="protein sequence ID" value="PKW12909.1"/>
    <property type="molecule type" value="Genomic_DNA"/>
</dbReference>
<evidence type="ECO:0000313" key="6">
    <source>
        <dbReference type="Proteomes" id="UP000233786"/>
    </source>
</evidence>
<dbReference type="Pfam" id="PF03747">
    <property type="entry name" value="ADP_ribosyl_GH"/>
    <property type="match status" value="2"/>
</dbReference>
<evidence type="ECO:0000256" key="3">
    <source>
        <dbReference type="PIRSR" id="PIRSR605502-1"/>
    </source>
</evidence>
<organism evidence="5 6">
    <name type="scientific">Saccharopolyspora spinosa</name>
    <dbReference type="NCBI Taxonomy" id="60894"/>
    <lineage>
        <taxon>Bacteria</taxon>
        <taxon>Bacillati</taxon>
        <taxon>Actinomycetota</taxon>
        <taxon>Actinomycetes</taxon>
        <taxon>Pseudonocardiales</taxon>
        <taxon>Pseudonocardiaceae</taxon>
        <taxon>Saccharopolyspora</taxon>
    </lineage>
</organism>
<comment type="cofactor">
    <cofactor evidence="3">
        <name>Mg(2+)</name>
        <dbReference type="ChEBI" id="CHEBI:18420"/>
    </cofactor>
    <text evidence="3">Binds 2 magnesium ions per subunit.</text>
</comment>
<protein>
    <submittedName>
        <fullName evidence="5">ADP-ribosylglycohydrolase</fullName>
    </submittedName>
</protein>
<accession>A0A2N3XQI3</accession>
<dbReference type="GO" id="GO:0046872">
    <property type="term" value="F:metal ion binding"/>
    <property type="evidence" value="ECO:0007669"/>
    <property type="project" value="UniProtKB-KW"/>
</dbReference>
<dbReference type="InterPro" id="IPR050792">
    <property type="entry name" value="ADP-ribosylglycohydrolase"/>
</dbReference>
<comment type="caution">
    <text evidence="5">The sequence shown here is derived from an EMBL/GenBank/DDBJ whole genome shotgun (WGS) entry which is preliminary data.</text>
</comment>
<feature type="region of interest" description="Disordered" evidence="4">
    <location>
        <begin position="813"/>
        <end position="929"/>
    </location>
</feature>
<keyword evidence="3" id="KW-0460">Magnesium</keyword>
<dbReference type="STRING" id="994479.GCA_000194155_07582"/>
<reference evidence="5" key="1">
    <citation type="submission" date="2017-12" db="EMBL/GenBank/DDBJ databases">
        <title>Sequencing the genomes of 1000 Actinobacteria strains.</title>
        <authorList>
            <person name="Klenk H.-P."/>
        </authorList>
    </citation>
    <scope>NUCLEOTIDE SEQUENCE [LARGE SCALE GENOMIC DNA]</scope>
    <source>
        <strain evidence="5">DSM 44228</strain>
    </source>
</reference>
<dbReference type="PANTHER" id="PTHR16222:SF24">
    <property type="entry name" value="ADP-RIBOSYLHYDROLASE ARH3"/>
    <property type="match status" value="1"/>
</dbReference>
<dbReference type="InterPro" id="IPR005502">
    <property type="entry name" value="Ribosyl_crysJ1"/>
</dbReference>
<evidence type="ECO:0000256" key="4">
    <source>
        <dbReference type="SAM" id="MobiDB-lite"/>
    </source>
</evidence>